<proteinExistence type="predicted"/>
<organism evidence="1 2">
    <name type="scientific">Eumeta variegata</name>
    <name type="common">Bagworm moth</name>
    <name type="synonym">Eumeta japonica</name>
    <dbReference type="NCBI Taxonomy" id="151549"/>
    <lineage>
        <taxon>Eukaryota</taxon>
        <taxon>Metazoa</taxon>
        <taxon>Ecdysozoa</taxon>
        <taxon>Arthropoda</taxon>
        <taxon>Hexapoda</taxon>
        <taxon>Insecta</taxon>
        <taxon>Pterygota</taxon>
        <taxon>Neoptera</taxon>
        <taxon>Endopterygota</taxon>
        <taxon>Lepidoptera</taxon>
        <taxon>Glossata</taxon>
        <taxon>Ditrysia</taxon>
        <taxon>Tineoidea</taxon>
        <taxon>Psychidae</taxon>
        <taxon>Oiketicinae</taxon>
        <taxon>Eumeta</taxon>
    </lineage>
</organism>
<accession>A0A4C1YSK4</accession>
<evidence type="ECO:0000313" key="1">
    <source>
        <dbReference type="EMBL" id="GBP77629.1"/>
    </source>
</evidence>
<gene>
    <name evidence="1" type="ORF">EVAR_45754_1</name>
</gene>
<dbReference type="Proteomes" id="UP000299102">
    <property type="component" value="Unassembled WGS sequence"/>
</dbReference>
<comment type="caution">
    <text evidence="1">The sequence shown here is derived from an EMBL/GenBank/DDBJ whole genome shotgun (WGS) entry which is preliminary data.</text>
</comment>
<name>A0A4C1YSK4_EUMVA</name>
<dbReference type="EMBL" id="BGZK01001339">
    <property type="protein sequence ID" value="GBP77629.1"/>
    <property type="molecule type" value="Genomic_DNA"/>
</dbReference>
<dbReference type="AlphaFoldDB" id="A0A4C1YSK4"/>
<sequence>MGRLDQRHHSLTENIREVTSSAVEYRLVIKNSGDPLSPLTPLAPPPASFSLLLLSINSRLHQSTPFITYPIPTQKVDNTLATSVELQCPWVAMTI</sequence>
<evidence type="ECO:0000313" key="2">
    <source>
        <dbReference type="Proteomes" id="UP000299102"/>
    </source>
</evidence>
<keyword evidence="2" id="KW-1185">Reference proteome</keyword>
<reference evidence="1 2" key="1">
    <citation type="journal article" date="2019" name="Commun. Biol.">
        <title>The bagworm genome reveals a unique fibroin gene that provides high tensile strength.</title>
        <authorList>
            <person name="Kono N."/>
            <person name="Nakamura H."/>
            <person name="Ohtoshi R."/>
            <person name="Tomita M."/>
            <person name="Numata K."/>
            <person name="Arakawa K."/>
        </authorList>
    </citation>
    <scope>NUCLEOTIDE SEQUENCE [LARGE SCALE GENOMIC DNA]</scope>
</reference>
<protein>
    <submittedName>
        <fullName evidence="1">Uncharacterized protein</fullName>
    </submittedName>
</protein>